<dbReference type="EMBL" id="MU001670">
    <property type="protein sequence ID" value="KAF2461926.1"/>
    <property type="molecule type" value="Genomic_DNA"/>
</dbReference>
<organism evidence="2 3">
    <name type="scientific">Lineolata rhizophorae</name>
    <dbReference type="NCBI Taxonomy" id="578093"/>
    <lineage>
        <taxon>Eukaryota</taxon>
        <taxon>Fungi</taxon>
        <taxon>Dikarya</taxon>
        <taxon>Ascomycota</taxon>
        <taxon>Pezizomycotina</taxon>
        <taxon>Dothideomycetes</taxon>
        <taxon>Dothideomycetes incertae sedis</taxon>
        <taxon>Lineolatales</taxon>
        <taxon>Lineolataceae</taxon>
        <taxon>Lineolata</taxon>
    </lineage>
</organism>
<dbReference type="AlphaFoldDB" id="A0A6A6PD93"/>
<evidence type="ECO:0000259" key="1">
    <source>
        <dbReference type="Pfam" id="PF06985"/>
    </source>
</evidence>
<dbReference type="PANTHER" id="PTHR10622">
    <property type="entry name" value="HET DOMAIN-CONTAINING PROTEIN"/>
    <property type="match status" value="1"/>
</dbReference>
<keyword evidence="3" id="KW-1185">Reference proteome</keyword>
<sequence length="582" mass="65886">MRLIDVATLQLAEFPEPPPHYAILSHTWGNSEVSFEEFQRPELARKKEGYSKIWNCCRQAFSEGYKYVWIDTCCIDKSSSAELEEAINSMFSWYQKAGVCYVYLCDVSIKPLSWRTRAAVDRTTSKPGLREVNMEEFARSAWHTRGWTLQELLASKVVRFFSKEWVEFGTKETLVDSLSRITGISNASILCFGSEPVSVAQKMSWASRRKTKRVEDAAYCLMGLFNIYMPMIYGEGSRAFKRLLLEIIKTTDDESIFAWTAHQSEDSRPRMSVLADSPEDFLDSGDIWVAASRSNQNAPYYLNNKGLSITLPLVSLSTDRRVGILNCRDARGCAIGLYLWAPKDHFGEECYRRIDHGRVYRINPRTGSQELWNATRKEICIRDKTPLVNVNQVWRRWSYFDFGSLGQRRFERTVANSSPLTNGSSIPQVGAKFQESGSALGLRLISDSASGMVLLRECKNGGVAVFIGGPRAGRTPLDDDGIRLHIECGIPHDATIKDIHERYLTRGFGSANPSRTEVLGWDDDKLTVQTGSWAVLKLERSLFDRNVYLVDIELKEDSKPALESVALVRRPPLHPLAHRSVA</sequence>
<feature type="domain" description="Heterokaryon incompatibility" evidence="1">
    <location>
        <begin position="21"/>
        <end position="151"/>
    </location>
</feature>
<proteinExistence type="predicted"/>
<name>A0A6A6PD93_9PEZI</name>
<dbReference type="PANTHER" id="PTHR10622:SF10">
    <property type="entry name" value="HET DOMAIN-CONTAINING PROTEIN"/>
    <property type="match status" value="1"/>
</dbReference>
<accession>A0A6A6PD93</accession>
<evidence type="ECO:0000313" key="2">
    <source>
        <dbReference type="EMBL" id="KAF2461926.1"/>
    </source>
</evidence>
<evidence type="ECO:0000313" key="3">
    <source>
        <dbReference type="Proteomes" id="UP000799766"/>
    </source>
</evidence>
<dbReference type="Pfam" id="PF06985">
    <property type="entry name" value="HET"/>
    <property type="match status" value="1"/>
</dbReference>
<reference evidence="2" key="1">
    <citation type="journal article" date="2020" name="Stud. Mycol.">
        <title>101 Dothideomycetes genomes: a test case for predicting lifestyles and emergence of pathogens.</title>
        <authorList>
            <person name="Haridas S."/>
            <person name="Albert R."/>
            <person name="Binder M."/>
            <person name="Bloem J."/>
            <person name="Labutti K."/>
            <person name="Salamov A."/>
            <person name="Andreopoulos B."/>
            <person name="Baker S."/>
            <person name="Barry K."/>
            <person name="Bills G."/>
            <person name="Bluhm B."/>
            <person name="Cannon C."/>
            <person name="Castanera R."/>
            <person name="Culley D."/>
            <person name="Daum C."/>
            <person name="Ezra D."/>
            <person name="Gonzalez J."/>
            <person name="Henrissat B."/>
            <person name="Kuo A."/>
            <person name="Liang C."/>
            <person name="Lipzen A."/>
            <person name="Lutzoni F."/>
            <person name="Magnuson J."/>
            <person name="Mondo S."/>
            <person name="Nolan M."/>
            <person name="Ohm R."/>
            <person name="Pangilinan J."/>
            <person name="Park H.-J."/>
            <person name="Ramirez L."/>
            <person name="Alfaro M."/>
            <person name="Sun H."/>
            <person name="Tritt A."/>
            <person name="Yoshinaga Y."/>
            <person name="Zwiers L.-H."/>
            <person name="Turgeon B."/>
            <person name="Goodwin S."/>
            <person name="Spatafora J."/>
            <person name="Crous P."/>
            <person name="Grigoriev I."/>
        </authorList>
    </citation>
    <scope>NUCLEOTIDE SEQUENCE</scope>
    <source>
        <strain evidence="2">ATCC 16933</strain>
    </source>
</reference>
<dbReference type="OrthoDB" id="20872at2759"/>
<protein>
    <submittedName>
        <fullName evidence="2">Heterokaryon incompatibility protein-domain-containing protein</fullName>
    </submittedName>
</protein>
<dbReference type="Proteomes" id="UP000799766">
    <property type="component" value="Unassembled WGS sequence"/>
</dbReference>
<dbReference type="InterPro" id="IPR010730">
    <property type="entry name" value="HET"/>
</dbReference>
<gene>
    <name evidence="2" type="ORF">BDY21DRAFT_3858</name>
</gene>